<evidence type="ECO:0000313" key="3">
    <source>
        <dbReference type="Proteomes" id="UP000077521"/>
    </source>
</evidence>
<dbReference type="EMBL" id="LWDF02001218">
    <property type="protein sequence ID" value="KAE8239827.1"/>
    <property type="molecule type" value="Genomic_DNA"/>
</dbReference>
<sequence length="1084" mass="116678">MTPVQAWHLFAQATRTHLHHLSVSYGAPQRLLLDNLASAAASLDAVDCRSAADMASLPSLLREYRSALAALEVVLALPFCSRLASAELRLSSWLASAASSPRTTPLPDLVFEGVLCTTPDAKLGAIHSFFTSLYTPAPLPLTFETDCALLFHHLLSSLPDDIATTLAAPFTTTDVEAALRFANRRASPGPDGLPYRVWTELLPVAGPLLADLANDLGSGAPIEVVARSVILPKTGDLADLSCYRPISISNSFVRTLARMLSARLLSAAEHLLPWNQAAFLPGRRTTLVSGILQGLTDLASLDAPSSASPAAFIVVSLDQRKAYDRVRHEWLFACLRQLHLPDLLLRLLGALYAAASTRFSTADGLTDLVRFLCGVLQGDPSSCIIYNLTLQPFLDLLRAWGVGIMVPGLGFLTSLAFADDVLIFLSASAHGLCQWKALCAALALYQRVSNAEVNVGKSSFWLVGAPSPEDMPAALHLVATISAAGLACANSLPHLIHLGHPISLTSEPPLEAVVARCAAIRARALCFPTIGVPLLSRVQKSKQFLTSRLWHSISLGALPVDFADLYFAAVSPYLFAPTTAFVSRADMTLPRSLGGFGLLNPDHMATALSISFLRRYLCDDSPVGSWLRFGLTSELRRRFSAPPALLLVRSGPSFTALQHADTRAEGLFGRLLHALASVDLGISPEWVSLPASSLVTLPWRLVFPALTLTDQRLVTYTRTGWVTLGDLIWIGPLPTSTASPTAHLGLPPSLSVATNGIILPYAPRFSGGVPSLPWEDLWPTLPDGVTATLRAYALSTPSPFRLPGPFSHEEFSRRPPAAGWLPMAQDSSFPAFPWHLLTVAGRPLLSSSPASVRRSLTPSIPRRPRWTFPAPVPTSFWTRVWTELEASPLTVALRSECLLVLGRNLWTYRAKDALCPVGCLVPDSPSHGICACPEALRVWSACLPLLRTLGVSTQLIFDPYHIVGAWPTVSSPLRPRLVLWRNVVLATLHTARVVAGRDARAAGRTPDFHHCSSMDVLSHATTAVVSCLTASWDRLAPSSPGIARFRTRWLQGSALLFEVGSSLVARPVLATALLSPPAAPQLHP</sequence>
<dbReference type="InterPro" id="IPR000477">
    <property type="entry name" value="RT_dom"/>
</dbReference>
<proteinExistence type="predicted"/>
<keyword evidence="3" id="KW-1185">Reference proteome</keyword>
<evidence type="ECO:0000313" key="2">
    <source>
        <dbReference type="EMBL" id="KAE8239827.1"/>
    </source>
</evidence>
<dbReference type="InterPro" id="IPR043502">
    <property type="entry name" value="DNA/RNA_pol_sf"/>
</dbReference>
<reference evidence="2" key="1">
    <citation type="submission" date="2016-04" db="EMBL/GenBank/DDBJ databases">
        <authorList>
            <person name="Nguyen H.D."/>
            <person name="Samba Siva P."/>
            <person name="Cullis J."/>
            <person name="Levesque C.A."/>
            <person name="Hambleton S."/>
        </authorList>
    </citation>
    <scope>NUCLEOTIDE SEQUENCE</scope>
    <source>
        <strain evidence="2">DAOMC 236416</strain>
    </source>
</reference>
<dbReference type="CDD" id="cd01650">
    <property type="entry name" value="RT_nLTR_like"/>
    <property type="match status" value="1"/>
</dbReference>
<gene>
    <name evidence="2" type="ORF">A4X13_0g8051</name>
</gene>
<evidence type="ECO:0000259" key="1">
    <source>
        <dbReference type="PROSITE" id="PS50878"/>
    </source>
</evidence>
<dbReference type="AlphaFoldDB" id="A0A8T8SGG1"/>
<dbReference type="PROSITE" id="PS50878">
    <property type="entry name" value="RT_POL"/>
    <property type="match status" value="1"/>
</dbReference>
<dbReference type="PANTHER" id="PTHR19446">
    <property type="entry name" value="REVERSE TRANSCRIPTASES"/>
    <property type="match status" value="1"/>
</dbReference>
<name>A0A8T8SGG1_9BASI</name>
<comment type="caution">
    <text evidence="2">The sequence shown here is derived from an EMBL/GenBank/DDBJ whole genome shotgun (WGS) entry which is preliminary data.</text>
</comment>
<dbReference type="SUPFAM" id="SSF56672">
    <property type="entry name" value="DNA/RNA polymerases"/>
    <property type="match status" value="1"/>
</dbReference>
<dbReference type="Pfam" id="PF00078">
    <property type="entry name" value="RVT_1"/>
    <property type="match status" value="1"/>
</dbReference>
<reference evidence="2" key="2">
    <citation type="journal article" date="2019" name="IMA Fungus">
        <title>Genome sequencing and comparison of five Tilletia species to identify candidate genes for the detection of regulated species infecting wheat.</title>
        <authorList>
            <person name="Nguyen H.D.T."/>
            <person name="Sultana T."/>
            <person name="Kesanakurti P."/>
            <person name="Hambleton S."/>
        </authorList>
    </citation>
    <scope>NUCLEOTIDE SEQUENCE</scope>
    <source>
        <strain evidence="2">DAOMC 236416</strain>
    </source>
</reference>
<organism evidence="2 3">
    <name type="scientific">Tilletia indica</name>
    <dbReference type="NCBI Taxonomy" id="43049"/>
    <lineage>
        <taxon>Eukaryota</taxon>
        <taxon>Fungi</taxon>
        <taxon>Dikarya</taxon>
        <taxon>Basidiomycota</taxon>
        <taxon>Ustilaginomycotina</taxon>
        <taxon>Exobasidiomycetes</taxon>
        <taxon>Tilletiales</taxon>
        <taxon>Tilletiaceae</taxon>
        <taxon>Tilletia</taxon>
    </lineage>
</organism>
<accession>A0A8T8SGG1</accession>
<protein>
    <recommendedName>
        <fullName evidence="1">Reverse transcriptase domain-containing protein</fullName>
    </recommendedName>
</protein>
<dbReference type="Proteomes" id="UP000077521">
    <property type="component" value="Unassembled WGS sequence"/>
</dbReference>
<feature type="domain" description="Reverse transcriptase" evidence="1">
    <location>
        <begin position="212"/>
        <end position="479"/>
    </location>
</feature>